<dbReference type="PANTHER" id="PTHR47957:SF3">
    <property type="entry name" value="ATP-DEPENDENT HELICASE HRQ1"/>
    <property type="match status" value="1"/>
</dbReference>
<dbReference type="Pfam" id="PF00271">
    <property type="entry name" value="Helicase_C"/>
    <property type="match status" value="1"/>
</dbReference>
<dbReference type="PROSITE" id="PS51192">
    <property type="entry name" value="HELICASE_ATP_BIND_1"/>
    <property type="match status" value="1"/>
</dbReference>
<reference evidence="6" key="1">
    <citation type="book" date="2010" name="EXTREMOPHILES" publisher="0:0-0">
        <title>Complete genome sequences of ten hyperthermophilic archaea reveal their metabolic capabilities and possible ecological roles.</title>
        <editorList>
            <person name="?"/>
        </editorList>
        <authorList>
            <person name="Ravin N.V."/>
            <person name="Mardanov A.V."/>
            <person name="Bonch-Osmolovskaya E.A."/>
            <person name="Skryabin K.G."/>
        </authorList>
    </citation>
    <scope>NUCLEOTIDE SEQUENCE [LARGE SCALE GENOMIC DNA]</scope>
    <source>
        <strain evidence="6">1505</strain>
    </source>
</reference>
<dbReference type="STRING" id="697581.TCARB_0250"/>
<dbReference type="CDD" id="cd17923">
    <property type="entry name" value="DEXHc_Hrq1-like"/>
    <property type="match status" value="1"/>
</dbReference>
<feature type="domain" description="Helicase C-terminal" evidence="4">
    <location>
        <begin position="269"/>
        <end position="414"/>
    </location>
</feature>
<evidence type="ECO:0000256" key="1">
    <source>
        <dbReference type="ARBA" id="ARBA00022741"/>
    </source>
</evidence>
<evidence type="ECO:0000259" key="4">
    <source>
        <dbReference type="PROSITE" id="PS51194"/>
    </source>
</evidence>
<dbReference type="InterPro" id="IPR014001">
    <property type="entry name" value="Helicase_ATP-bd"/>
</dbReference>
<dbReference type="AlphaFoldDB" id="A0A3G1A4F0"/>
<dbReference type="SUPFAM" id="SSF52540">
    <property type="entry name" value="P-loop containing nucleoside triphosphate hydrolases"/>
    <property type="match status" value="1"/>
</dbReference>
<dbReference type="InterPro" id="IPR018973">
    <property type="entry name" value="MZB"/>
</dbReference>
<feature type="domain" description="Helicase ATP-binding" evidence="3">
    <location>
        <begin position="65"/>
        <end position="241"/>
    </location>
</feature>
<keyword evidence="5" id="KW-0347">Helicase</keyword>
<proteinExistence type="predicted"/>
<accession>A0A3G1A4F0</accession>
<protein>
    <submittedName>
        <fullName evidence="5">ATP-dependent helicase</fullName>
    </submittedName>
</protein>
<dbReference type="GO" id="GO:0043138">
    <property type="term" value="F:3'-5' DNA helicase activity"/>
    <property type="evidence" value="ECO:0007669"/>
    <property type="project" value="TreeGrafter"/>
</dbReference>
<dbReference type="PANTHER" id="PTHR47957">
    <property type="entry name" value="ATP-DEPENDENT HELICASE HRQ1"/>
    <property type="match status" value="1"/>
</dbReference>
<dbReference type="GO" id="GO:0006289">
    <property type="term" value="P:nucleotide-excision repair"/>
    <property type="evidence" value="ECO:0007669"/>
    <property type="project" value="TreeGrafter"/>
</dbReference>
<keyword evidence="1" id="KW-0547">Nucleotide-binding</keyword>
<dbReference type="Gene3D" id="3.40.50.300">
    <property type="entry name" value="P-loop containing nucleotide triphosphate hydrolases"/>
    <property type="match status" value="2"/>
</dbReference>
<gene>
    <name evidence="5" type="ORF">TCARB_0250</name>
</gene>
<dbReference type="InterPro" id="IPR027417">
    <property type="entry name" value="P-loop_NTPase"/>
</dbReference>
<dbReference type="SMART" id="SM00490">
    <property type="entry name" value="HELICc"/>
    <property type="match status" value="1"/>
</dbReference>
<sequence length="745" mass="84352">MEMQDEVLREISIENRHKVVYVHFEPSREPALGGPVEKTVSDSYLLEALKKRGIENLYKFQEEAINAIRNGKNTLIISGTGTGKTEAFLIPIIEDLLKEPNARAVLVYPTKALARDQVERIQYYTSAVFGFRVGVYDGDTPDRERENLQSYPPKILITNPDMLHISLRKAGFLQEFLQETKYIVLDDAHIYSGVFGAHVYYILRRLKRIVKNEPVLVASSATIGNPEEFAEKILGENYTIVSAGATRRAPIYHVMLRPVLRSKLAESIYLLQLLSSRKLKTLLFVDSHKVAESVSLLAKQAGVKVEVHRAGLLPEHRKRVEEKLKKGEIDAVVATPTLELGIDIGELDAVIMHNIPPTYSKYLQRAGRVGRRGKTGYVFLILGDDPISSYYERNPQEFYTQVSDPVFLDPANEEVVRVHLVAMSLDSPFKLEELTTFERVVCKRMEEEGYLKKDINGYYQPTLKGLRFLRSRENIRGVGEQIKIVTETGKVLGYREYPQAIKELFPGAIYLHAGTPYISLGIKKGKAVVKLLPVKMPPVTTSPLYYTYPYDGKVYLEREVMGIHVRYLDLTIEDHVYGYVTKTFPEGQVVSQKLLEDELTYSFKTKGILLEFPPKQEWTDIQNAEAFHAIEHALIFAGQMIVGASQTDMGGISFPTGQIYIYDSFPGGSGVTKQLFYKLEEALKRAYNIVSKCNCEDGCPRCIYSPYCGNNNQMLSRRKAESVLKEVLSLKILRKPVQRTGRPIV</sequence>
<dbReference type="EMBL" id="CP007493">
    <property type="protein sequence ID" value="AJB41326.1"/>
    <property type="molecule type" value="Genomic_DNA"/>
</dbReference>
<dbReference type="PROSITE" id="PS51194">
    <property type="entry name" value="HELICASE_CTER"/>
    <property type="match status" value="1"/>
</dbReference>
<dbReference type="Proteomes" id="UP000266720">
    <property type="component" value="Chromosome"/>
</dbReference>
<evidence type="ECO:0000259" key="3">
    <source>
        <dbReference type="PROSITE" id="PS51192"/>
    </source>
</evidence>
<dbReference type="GO" id="GO:0036297">
    <property type="term" value="P:interstrand cross-link repair"/>
    <property type="evidence" value="ECO:0007669"/>
    <property type="project" value="TreeGrafter"/>
</dbReference>
<dbReference type="SMART" id="SM00487">
    <property type="entry name" value="DEXDc"/>
    <property type="match status" value="1"/>
</dbReference>
<dbReference type="KEGG" id="tcb:TCARB_0250"/>
<dbReference type="GO" id="GO:0003676">
    <property type="term" value="F:nucleic acid binding"/>
    <property type="evidence" value="ECO:0007669"/>
    <property type="project" value="InterPro"/>
</dbReference>
<dbReference type="CDD" id="cd18797">
    <property type="entry name" value="SF2_C_Hrq"/>
    <property type="match status" value="1"/>
</dbReference>
<organism evidence="5 6">
    <name type="scientific">Thermofilum adornatum 1505</name>
    <dbReference type="NCBI Taxonomy" id="697581"/>
    <lineage>
        <taxon>Archaea</taxon>
        <taxon>Thermoproteota</taxon>
        <taxon>Thermoprotei</taxon>
        <taxon>Thermofilales</taxon>
        <taxon>Thermofilaceae</taxon>
        <taxon>Thermofilum</taxon>
    </lineage>
</organism>
<dbReference type="Pfam" id="PF09369">
    <property type="entry name" value="MZB"/>
    <property type="match status" value="1"/>
</dbReference>
<dbReference type="Pfam" id="PF00270">
    <property type="entry name" value="DEAD"/>
    <property type="match status" value="1"/>
</dbReference>
<evidence type="ECO:0000256" key="2">
    <source>
        <dbReference type="ARBA" id="ARBA00022840"/>
    </source>
</evidence>
<keyword evidence="5" id="KW-0378">Hydrolase</keyword>
<dbReference type="GO" id="GO:0005524">
    <property type="term" value="F:ATP binding"/>
    <property type="evidence" value="ECO:0007669"/>
    <property type="project" value="UniProtKB-KW"/>
</dbReference>
<dbReference type="InterPro" id="IPR001650">
    <property type="entry name" value="Helicase_C-like"/>
</dbReference>
<evidence type="ECO:0000313" key="6">
    <source>
        <dbReference type="Proteomes" id="UP000266720"/>
    </source>
</evidence>
<evidence type="ECO:0000313" key="5">
    <source>
        <dbReference type="EMBL" id="AJB41326.1"/>
    </source>
</evidence>
<keyword evidence="2" id="KW-0067">ATP-binding</keyword>
<dbReference type="InterPro" id="IPR011545">
    <property type="entry name" value="DEAD/DEAH_box_helicase_dom"/>
</dbReference>
<name>A0A3G1A4F0_9CREN</name>